<protein>
    <submittedName>
        <fullName evidence="4">Secreted protein</fullName>
    </submittedName>
</protein>
<dbReference type="EMBL" id="UYSU01034218">
    <property type="protein sequence ID" value="VDL93978.1"/>
    <property type="molecule type" value="Genomic_DNA"/>
</dbReference>
<reference evidence="4" key="1">
    <citation type="submission" date="2016-06" db="UniProtKB">
        <authorList>
            <consortium name="WormBaseParasite"/>
        </authorList>
    </citation>
    <scope>IDENTIFICATION</scope>
</reference>
<keyword evidence="3" id="KW-1185">Reference proteome</keyword>
<accession>A0A183STP5</accession>
<gene>
    <name evidence="2" type="ORF">SSLN_LOCUS7593</name>
</gene>
<sequence length="164" mass="17959">MSSKLLALLLQLAGGEDHFGLSVVSLEATLAFREQALLWVTVQTIEKDTGEDPPGDVEQRNASVVSTEFSVRLPLVEMDDGRVFQILRSLSLAPHLMESFSEPHLGEDEAVIRPTVGIADRLGHEHLLSISPPDENIVQQLPAPLPRVHPRGLLPHWKAEEGVG</sequence>
<evidence type="ECO:0000313" key="2">
    <source>
        <dbReference type="EMBL" id="VDL93978.1"/>
    </source>
</evidence>
<proteinExistence type="predicted"/>
<feature type="signal peptide" evidence="1">
    <location>
        <begin position="1"/>
        <end position="15"/>
    </location>
</feature>
<organism evidence="4">
    <name type="scientific">Schistocephalus solidus</name>
    <name type="common">Tapeworm</name>
    <dbReference type="NCBI Taxonomy" id="70667"/>
    <lineage>
        <taxon>Eukaryota</taxon>
        <taxon>Metazoa</taxon>
        <taxon>Spiralia</taxon>
        <taxon>Lophotrochozoa</taxon>
        <taxon>Platyhelminthes</taxon>
        <taxon>Cestoda</taxon>
        <taxon>Eucestoda</taxon>
        <taxon>Diphyllobothriidea</taxon>
        <taxon>Diphyllobothriidae</taxon>
        <taxon>Schistocephalus</taxon>
    </lineage>
</organism>
<evidence type="ECO:0000313" key="3">
    <source>
        <dbReference type="Proteomes" id="UP000275846"/>
    </source>
</evidence>
<reference evidence="2 3" key="2">
    <citation type="submission" date="2018-11" db="EMBL/GenBank/DDBJ databases">
        <authorList>
            <consortium name="Pathogen Informatics"/>
        </authorList>
    </citation>
    <scope>NUCLEOTIDE SEQUENCE [LARGE SCALE GENOMIC DNA]</scope>
    <source>
        <strain evidence="2 3">NST_G2</strain>
    </source>
</reference>
<dbReference type="WBParaSite" id="SSLN_0000787501-mRNA-1">
    <property type="protein sequence ID" value="SSLN_0000787501-mRNA-1"/>
    <property type="gene ID" value="SSLN_0000787501"/>
</dbReference>
<feature type="chain" id="PRO_5043141315" evidence="1">
    <location>
        <begin position="16"/>
        <end position="164"/>
    </location>
</feature>
<name>A0A183STP5_SCHSO</name>
<keyword evidence="1" id="KW-0732">Signal</keyword>
<evidence type="ECO:0000313" key="4">
    <source>
        <dbReference type="WBParaSite" id="SSLN_0000787501-mRNA-1"/>
    </source>
</evidence>
<dbReference type="Proteomes" id="UP000275846">
    <property type="component" value="Unassembled WGS sequence"/>
</dbReference>
<evidence type="ECO:0000256" key="1">
    <source>
        <dbReference type="SAM" id="SignalP"/>
    </source>
</evidence>
<dbReference type="AlphaFoldDB" id="A0A183STP5"/>